<dbReference type="Proteomes" id="UP000265520">
    <property type="component" value="Unassembled WGS sequence"/>
</dbReference>
<sequence>MDERTQQPSNNDSFLLDYSPSDLRTASEFLNQWLPFLSKDLCRRCSQTLSDRILSLDPESQNQNGSSEVKDELEDNCECHSLGSWKDGVQGNSTLEAQSPRMSWADMVQEDDEFGLELHTGIFSAAEQKRIVGYVASLQEKGRKGELKGL</sequence>
<reference evidence="1 2" key="1">
    <citation type="journal article" date="2018" name="Front. Plant Sci.">
        <title>Red Clover (Trifolium pratense) and Zigzag Clover (T. medium) - A Picture of Genomic Similarities and Differences.</title>
        <authorList>
            <person name="Dluhosova J."/>
            <person name="Istvanek J."/>
            <person name="Nedelnik J."/>
            <person name="Repkova J."/>
        </authorList>
    </citation>
    <scope>NUCLEOTIDE SEQUENCE [LARGE SCALE GENOMIC DNA]</scope>
    <source>
        <strain evidence="2">cv. 10/8</strain>
        <tissue evidence="1">Leaf</tissue>
    </source>
</reference>
<dbReference type="AlphaFoldDB" id="A0A392NAV0"/>
<keyword evidence="2" id="KW-1185">Reference proteome</keyword>
<dbReference type="GO" id="GO:0006402">
    <property type="term" value="P:mRNA catabolic process"/>
    <property type="evidence" value="ECO:0007669"/>
    <property type="project" value="InterPro"/>
</dbReference>
<dbReference type="EMBL" id="LXQA010031724">
    <property type="protein sequence ID" value="MCH96178.1"/>
    <property type="molecule type" value="Genomic_DNA"/>
</dbReference>
<evidence type="ECO:0000313" key="2">
    <source>
        <dbReference type="Proteomes" id="UP000265520"/>
    </source>
</evidence>
<protein>
    <submittedName>
        <fullName evidence="1">Uncharacterized protein</fullName>
    </submittedName>
</protein>
<name>A0A392NAV0_9FABA</name>
<dbReference type="GO" id="GO:0003729">
    <property type="term" value="F:mRNA binding"/>
    <property type="evidence" value="ECO:0007669"/>
    <property type="project" value="InterPro"/>
</dbReference>
<dbReference type="InterPro" id="IPR044842">
    <property type="entry name" value="ALKBH9B/ALKBH10B-like"/>
</dbReference>
<dbReference type="GO" id="GO:0032451">
    <property type="term" value="F:demethylase activity"/>
    <property type="evidence" value="ECO:0007669"/>
    <property type="project" value="InterPro"/>
</dbReference>
<comment type="caution">
    <text evidence="1">The sequence shown here is derived from an EMBL/GenBank/DDBJ whole genome shotgun (WGS) entry which is preliminary data.</text>
</comment>
<accession>A0A392NAV0</accession>
<dbReference type="PANTHER" id="PTHR31447">
    <property type="entry name" value="HYDROXYPROLINE-RICH GLYCOPROTEIN FAMILY PROTEIN-RELATED"/>
    <property type="match status" value="1"/>
</dbReference>
<dbReference type="PANTHER" id="PTHR31447:SF5">
    <property type="entry name" value="FE2OG DIOXYGENASE DOMAIN-CONTAINING PROTEIN"/>
    <property type="match status" value="1"/>
</dbReference>
<proteinExistence type="predicted"/>
<organism evidence="1 2">
    <name type="scientific">Trifolium medium</name>
    <dbReference type="NCBI Taxonomy" id="97028"/>
    <lineage>
        <taxon>Eukaryota</taxon>
        <taxon>Viridiplantae</taxon>
        <taxon>Streptophyta</taxon>
        <taxon>Embryophyta</taxon>
        <taxon>Tracheophyta</taxon>
        <taxon>Spermatophyta</taxon>
        <taxon>Magnoliopsida</taxon>
        <taxon>eudicotyledons</taxon>
        <taxon>Gunneridae</taxon>
        <taxon>Pentapetalae</taxon>
        <taxon>rosids</taxon>
        <taxon>fabids</taxon>
        <taxon>Fabales</taxon>
        <taxon>Fabaceae</taxon>
        <taxon>Papilionoideae</taxon>
        <taxon>50 kb inversion clade</taxon>
        <taxon>NPAAA clade</taxon>
        <taxon>Hologalegina</taxon>
        <taxon>IRL clade</taxon>
        <taxon>Trifolieae</taxon>
        <taxon>Trifolium</taxon>
    </lineage>
</organism>
<evidence type="ECO:0000313" key="1">
    <source>
        <dbReference type="EMBL" id="MCH96178.1"/>
    </source>
</evidence>